<dbReference type="InterPro" id="IPR045116">
    <property type="entry name" value="Clp1/Grc3"/>
</dbReference>
<name>A0ABV6YZ58_UNCC1</name>
<evidence type="ECO:0000256" key="2">
    <source>
        <dbReference type="ARBA" id="ARBA00022741"/>
    </source>
</evidence>
<dbReference type="Gene3D" id="3.40.50.300">
    <property type="entry name" value="P-loop containing nucleotide triphosphate hydrolases"/>
    <property type="match status" value="1"/>
</dbReference>
<organism evidence="6 7">
    <name type="scientific">candidate division CSSED10-310 bacterium</name>
    <dbReference type="NCBI Taxonomy" id="2855610"/>
    <lineage>
        <taxon>Bacteria</taxon>
        <taxon>Bacteria division CSSED10-310</taxon>
    </lineage>
</organism>
<reference evidence="6 7" key="1">
    <citation type="submission" date="2024-09" db="EMBL/GenBank/DDBJ databases">
        <title>Laminarin stimulates single cell rates of sulfate reduction while oxygen inhibits transcriptomic activity in coastal marine sediment.</title>
        <authorList>
            <person name="Lindsay M."/>
            <person name="Orcutt B."/>
            <person name="Emerson D."/>
            <person name="Stepanauskas R."/>
            <person name="D'Angelo T."/>
        </authorList>
    </citation>
    <scope>NUCLEOTIDE SEQUENCE [LARGE SCALE GENOMIC DNA]</scope>
    <source>
        <strain evidence="6">SAG AM-311-K15</strain>
    </source>
</reference>
<evidence type="ECO:0000256" key="1">
    <source>
        <dbReference type="ARBA" id="ARBA00022679"/>
    </source>
</evidence>
<evidence type="ECO:0000313" key="7">
    <source>
        <dbReference type="Proteomes" id="UP001594351"/>
    </source>
</evidence>
<comment type="caution">
    <text evidence="6">The sequence shown here is derived from an EMBL/GenBank/DDBJ whole genome shotgun (WGS) entry which is preliminary data.</text>
</comment>
<keyword evidence="1" id="KW-0808">Transferase</keyword>
<dbReference type="Proteomes" id="UP001594351">
    <property type="component" value="Unassembled WGS sequence"/>
</dbReference>
<feature type="domain" description="Clp1 P-loop" evidence="5">
    <location>
        <begin position="94"/>
        <end position="269"/>
    </location>
</feature>
<dbReference type="PANTHER" id="PTHR12755">
    <property type="entry name" value="CLEAVAGE/POLYADENYLATION FACTOR IA SUBUNIT CLP1P"/>
    <property type="match status" value="1"/>
</dbReference>
<evidence type="ECO:0000256" key="4">
    <source>
        <dbReference type="ARBA" id="ARBA00022840"/>
    </source>
</evidence>
<proteinExistence type="predicted"/>
<dbReference type="SUPFAM" id="SSF52540">
    <property type="entry name" value="P-loop containing nucleoside triphosphate hydrolases"/>
    <property type="match status" value="1"/>
</dbReference>
<keyword evidence="4" id="KW-0067">ATP-binding</keyword>
<keyword evidence="3" id="KW-0418">Kinase</keyword>
<keyword evidence="2" id="KW-0547">Nucleotide-binding</keyword>
<dbReference type="EMBL" id="JBHPBY010000193">
    <property type="protein sequence ID" value="MFC1851481.1"/>
    <property type="molecule type" value="Genomic_DNA"/>
</dbReference>
<gene>
    <name evidence="6" type="ORF">ACFL27_14895</name>
</gene>
<evidence type="ECO:0000259" key="5">
    <source>
        <dbReference type="Pfam" id="PF16575"/>
    </source>
</evidence>
<dbReference type="PANTHER" id="PTHR12755:SF3">
    <property type="entry name" value="POLYNUCLEOTIDE 5'-HYDROXYL-KINASE NOL9"/>
    <property type="match status" value="1"/>
</dbReference>
<evidence type="ECO:0000256" key="3">
    <source>
        <dbReference type="ARBA" id="ARBA00022777"/>
    </source>
</evidence>
<evidence type="ECO:0000313" key="6">
    <source>
        <dbReference type="EMBL" id="MFC1851481.1"/>
    </source>
</evidence>
<dbReference type="InterPro" id="IPR032319">
    <property type="entry name" value="CLP1_P"/>
</dbReference>
<dbReference type="Pfam" id="PF16575">
    <property type="entry name" value="CLP1_P"/>
    <property type="match status" value="1"/>
</dbReference>
<keyword evidence="7" id="KW-1185">Reference proteome</keyword>
<accession>A0ABV6YZ58</accession>
<dbReference type="InterPro" id="IPR027417">
    <property type="entry name" value="P-loop_NTPase"/>
</dbReference>
<sequence length="412" mass="46042">MKNDFFLIRGETQISLLSGSFDVVGAVFQAGMTLRVPKGKSIILQECSTDCNFELSQGPGSNATQLDKSPYPQEWETLIKRILEDKLKKVILLGEMDTGKTFLCTYLANRIVREQKKVAVIDCDLGQSDIGPPGCLGSSILDQPIFFMSEAPVERLYFVGAHAPEGHLVTMLVGLQQLMKKVSAQTDFVFIDTCGWTLGDGARILKKAKIEILEPDLVVLLQRQGELEHLVRHFSELKVQRLVVAKKSTPTDQMVRKQLRENISRNYFRDASVFELSFDHIRTTGSYLLTGREIKEIDDIPLLFGEIYAGYEGCFIVPQRVLDQDTISHLQSHHAPCRIFKPGSERGHLIGLLDSNLQTLALGIVEKIDFSRRTISIVSPYKAISTIKAIAFGSLKYERDGSEAGFVLPGQY</sequence>
<protein>
    <submittedName>
        <fullName evidence="6">Clp1/GlmU family protein</fullName>
    </submittedName>
</protein>